<keyword evidence="3" id="KW-1185">Reference proteome</keyword>
<name>A0A4Z2HFF6_9TELE</name>
<reference evidence="2 3" key="1">
    <citation type="submission" date="2019-03" db="EMBL/GenBank/DDBJ databases">
        <title>First draft genome of Liparis tanakae, snailfish: a comprehensive survey of snailfish specific genes.</title>
        <authorList>
            <person name="Kim W."/>
            <person name="Song I."/>
            <person name="Jeong J.-H."/>
            <person name="Kim D."/>
            <person name="Kim S."/>
            <person name="Ryu S."/>
            <person name="Song J.Y."/>
            <person name="Lee S.K."/>
        </authorList>
    </citation>
    <scope>NUCLEOTIDE SEQUENCE [LARGE SCALE GENOMIC DNA]</scope>
    <source>
        <tissue evidence="2">Muscle</tissue>
    </source>
</reference>
<gene>
    <name evidence="2" type="ORF">EYF80_025117</name>
</gene>
<protein>
    <submittedName>
        <fullName evidence="2">Uncharacterized protein</fullName>
    </submittedName>
</protein>
<accession>A0A4Z2HFF6</accession>
<feature type="region of interest" description="Disordered" evidence="1">
    <location>
        <begin position="1"/>
        <end position="20"/>
    </location>
</feature>
<proteinExistence type="predicted"/>
<feature type="region of interest" description="Disordered" evidence="1">
    <location>
        <begin position="31"/>
        <end position="71"/>
    </location>
</feature>
<organism evidence="2 3">
    <name type="scientific">Liparis tanakae</name>
    <name type="common">Tanaka's snailfish</name>
    <dbReference type="NCBI Taxonomy" id="230148"/>
    <lineage>
        <taxon>Eukaryota</taxon>
        <taxon>Metazoa</taxon>
        <taxon>Chordata</taxon>
        <taxon>Craniata</taxon>
        <taxon>Vertebrata</taxon>
        <taxon>Euteleostomi</taxon>
        <taxon>Actinopterygii</taxon>
        <taxon>Neopterygii</taxon>
        <taxon>Teleostei</taxon>
        <taxon>Neoteleostei</taxon>
        <taxon>Acanthomorphata</taxon>
        <taxon>Eupercaria</taxon>
        <taxon>Perciformes</taxon>
        <taxon>Cottioidei</taxon>
        <taxon>Cottales</taxon>
        <taxon>Liparidae</taxon>
        <taxon>Liparis</taxon>
    </lineage>
</organism>
<evidence type="ECO:0000256" key="1">
    <source>
        <dbReference type="SAM" id="MobiDB-lite"/>
    </source>
</evidence>
<feature type="compositionally biased region" description="Polar residues" evidence="1">
    <location>
        <begin position="31"/>
        <end position="48"/>
    </location>
</feature>
<dbReference type="AlphaFoldDB" id="A0A4Z2HFF6"/>
<evidence type="ECO:0000313" key="2">
    <source>
        <dbReference type="EMBL" id="TNN64608.1"/>
    </source>
</evidence>
<dbReference type="EMBL" id="SRLO01000249">
    <property type="protein sequence ID" value="TNN64608.1"/>
    <property type="molecule type" value="Genomic_DNA"/>
</dbReference>
<sequence>MISSNWRDSGDNNLGPARSRSVLTGSFYTSSSQVTQNTPSAAALQTTAGKLFGNEKSERGTNGSPSDPRRS</sequence>
<dbReference type="Proteomes" id="UP000314294">
    <property type="component" value="Unassembled WGS sequence"/>
</dbReference>
<comment type="caution">
    <text evidence="2">The sequence shown here is derived from an EMBL/GenBank/DDBJ whole genome shotgun (WGS) entry which is preliminary data.</text>
</comment>
<evidence type="ECO:0000313" key="3">
    <source>
        <dbReference type="Proteomes" id="UP000314294"/>
    </source>
</evidence>